<evidence type="ECO:0000256" key="6">
    <source>
        <dbReference type="ARBA" id="ARBA00022801"/>
    </source>
</evidence>
<accession>A0A9W6Z1F1</accession>
<dbReference type="PANTHER" id="PTHR21646">
    <property type="entry name" value="UBIQUITIN CARBOXYL-TERMINAL HYDROLASE"/>
    <property type="match status" value="1"/>
</dbReference>
<dbReference type="PROSITE" id="PS50235">
    <property type="entry name" value="USP_3"/>
    <property type="match status" value="1"/>
</dbReference>
<dbReference type="GO" id="GO:0004843">
    <property type="term" value="F:cysteine-type deubiquitinase activity"/>
    <property type="evidence" value="ECO:0007669"/>
    <property type="project" value="UniProtKB-EC"/>
</dbReference>
<evidence type="ECO:0000256" key="7">
    <source>
        <dbReference type="ARBA" id="ARBA00022807"/>
    </source>
</evidence>
<comment type="catalytic activity">
    <reaction evidence="1">
        <text>Thiol-dependent hydrolysis of ester, thioester, amide, peptide and isopeptide bonds formed by the C-terminal Gly of ubiquitin (a 76-residue protein attached to proteins as an intracellular targeting signal).</text>
        <dbReference type="EC" id="3.4.19.12"/>
    </reaction>
</comment>
<feature type="compositionally biased region" description="Pro residues" evidence="8">
    <location>
        <begin position="31"/>
        <end position="41"/>
    </location>
</feature>
<evidence type="ECO:0000256" key="2">
    <source>
        <dbReference type="ARBA" id="ARBA00009085"/>
    </source>
</evidence>
<evidence type="ECO:0000259" key="10">
    <source>
        <dbReference type="PROSITE" id="PS51283"/>
    </source>
</evidence>
<evidence type="ECO:0000313" key="11">
    <source>
        <dbReference type="EMBL" id="GMG39659.1"/>
    </source>
</evidence>
<feature type="compositionally biased region" description="Low complexity" evidence="8">
    <location>
        <begin position="15"/>
        <end position="30"/>
    </location>
</feature>
<keyword evidence="12" id="KW-1185">Reference proteome</keyword>
<dbReference type="GO" id="GO:0006508">
    <property type="term" value="P:proteolysis"/>
    <property type="evidence" value="ECO:0007669"/>
    <property type="project" value="UniProtKB-KW"/>
</dbReference>
<name>A0A9W6Z1F1_AMBMO</name>
<dbReference type="Pfam" id="PF00443">
    <property type="entry name" value="UCH"/>
    <property type="match status" value="1"/>
</dbReference>
<organism evidence="11 12">
    <name type="scientific">Ambrosiozyma monospora</name>
    <name type="common">Yeast</name>
    <name type="synonym">Endomycopsis monosporus</name>
    <dbReference type="NCBI Taxonomy" id="43982"/>
    <lineage>
        <taxon>Eukaryota</taxon>
        <taxon>Fungi</taxon>
        <taxon>Dikarya</taxon>
        <taxon>Ascomycota</taxon>
        <taxon>Saccharomycotina</taxon>
        <taxon>Pichiomycetes</taxon>
        <taxon>Pichiales</taxon>
        <taxon>Pichiaceae</taxon>
        <taxon>Ambrosiozyma</taxon>
    </lineage>
</organism>
<keyword evidence="5" id="KW-0833">Ubl conjugation pathway</keyword>
<evidence type="ECO:0000256" key="4">
    <source>
        <dbReference type="ARBA" id="ARBA00022670"/>
    </source>
</evidence>
<dbReference type="InterPro" id="IPR001394">
    <property type="entry name" value="Peptidase_C19_UCH"/>
</dbReference>
<comment type="similarity">
    <text evidence="2">Belongs to the peptidase C19 family.</text>
</comment>
<feature type="compositionally biased region" description="Polar residues" evidence="8">
    <location>
        <begin position="87"/>
        <end position="124"/>
    </location>
</feature>
<evidence type="ECO:0000256" key="5">
    <source>
        <dbReference type="ARBA" id="ARBA00022786"/>
    </source>
</evidence>
<dbReference type="Gene3D" id="3.90.70.10">
    <property type="entry name" value="Cysteine proteinases"/>
    <property type="match status" value="1"/>
</dbReference>
<evidence type="ECO:0000259" key="9">
    <source>
        <dbReference type="PROSITE" id="PS50235"/>
    </source>
</evidence>
<keyword evidence="7" id="KW-0788">Thiol protease</keyword>
<feature type="domain" description="USP" evidence="9">
    <location>
        <begin position="395"/>
        <end position="577"/>
    </location>
</feature>
<dbReference type="InterPro" id="IPR035927">
    <property type="entry name" value="DUSP-like_sf"/>
</dbReference>
<dbReference type="EC" id="3.4.19.12" evidence="3"/>
<dbReference type="GO" id="GO:0016579">
    <property type="term" value="P:protein deubiquitination"/>
    <property type="evidence" value="ECO:0007669"/>
    <property type="project" value="InterPro"/>
</dbReference>
<sequence length="577" mass="65561">MTHLPEKARQNQPALPSENQQQQPSSSSNSPPAPPPLPLRPPYEGMLISKDDSNDNITNNNKNINGLTTPGLDTDRDSTSSSSSLSNMADHQTVSPSLNDASVDASSSIPHQNQRGENVKSENVQSDQDQSDDNFPSPRQILQLRRDEYTRIITESSQHIEEGMKYYGVPTEWLHKFLYETFDDVEDNEIQSQIGAIYTNQLLDETGLCLSSHKQVEFLSTEAFTKLHEWYGLAKNNQIIEREIIEENHQLKIETYPLYVVPHILCANASTVNRYKSIDAQPFLISNICSVRDLKERMKHEFLLLKNQSFQLKYGSITRIWRIRTDLNRLPTVLTTSFLEHIVDKELIPAGKRSASVTLQEKRLHDGDFLIEIQQKDGTYLMDSPSMLEPGTGLIGLQNLGNTCYMNSALQCLTHIPELSIYFLYNYFEPEINKDNPLGNNGRVAMAFGSLVKHLFDKRTTGNSTSYAPRDFKYTIGHYNSIFSGYQQQDSQELIAFLLDGLHEDLNRVIEKPYIEKPEIGDDKVGDDAEIAKLADDCWKAHKMRNDSVIIDLFVGLYKSTLICPEYFIGRWPTKAT</sequence>
<dbReference type="InterPro" id="IPR028889">
    <property type="entry name" value="USP"/>
</dbReference>
<comment type="caution">
    <text evidence="11">The sequence shown here is derived from an EMBL/GenBank/DDBJ whole genome shotgun (WGS) entry which is preliminary data.</text>
</comment>
<dbReference type="SUPFAM" id="SSF54001">
    <property type="entry name" value="Cysteine proteinases"/>
    <property type="match status" value="1"/>
</dbReference>
<dbReference type="OrthoDB" id="292964at2759"/>
<dbReference type="InterPro" id="IPR038765">
    <property type="entry name" value="Papain-like_cys_pep_sf"/>
</dbReference>
<dbReference type="SUPFAM" id="SSF143791">
    <property type="entry name" value="DUSP-like"/>
    <property type="match status" value="1"/>
</dbReference>
<reference evidence="11" key="1">
    <citation type="submission" date="2023-04" db="EMBL/GenBank/DDBJ databases">
        <title>Ambrosiozyma monospora NBRC 1965.</title>
        <authorList>
            <person name="Ichikawa N."/>
            <person name="Sato H."/>
            <person name="Tonouchi N."/>
        </authorList>
    </citation>
    <scope>NUCLEOTIDE SEQUENCE</scope>
    <source>
        <strain evidence="11">NBRC 1965</strain>
    </source>
</reference>
<keyword evidence="6" id="KW-0378">Hydrolase</keyword>
<dbReference type="Proteomes" id="UP001165063">
    <property type="component" value="Unassembled WGS sequence"/>
</dbReference>
<feature type="domain" description="DUSP" evidence="10">
    <location>
        <begin position="140"/>
        <end position="245"/>
    </location>
</feature>
<protein>
    <recommendedName>
        <fullName evidence="3">ubiquitinyl hydrolase 1</fullName>
        <ecNumber evidence="3">3.4.19.12</ecNumber>
    </recommendedName>
</protein>
<evidence type="ECO:0000256" key="3">
    <source>
        <dbReference type="ARBA" id="ARBA00012759"/>
    </source>
</evidence>
<dbReference type="InterPro" id="IPR050185">
    <property type="entry name" value="Ub_carboxyl-term_hydrolase"/>
</dbReference>
<keyword evidence="4" id="KW-0645">Protease</keyword>
<dbReference type="PROSITE" id="PS00972">
    <property type="entry name" value="USP_1"/>
    <property type="match status" value="1"/>
</dbReference>
<evidence type="ECO:0000313" key="12">
    <source>
        <dbReference type="Proteomes" id="UP001165063"/>
    </source>
</evidence>
<evidence type="ECO:0000256" key="1">
    <source>
        <dbReference type="ARBA" id="ARBA00000707"/>
    </source>
</evidence>
<dbReference type="PANTHER" id="PTHR21646:SF24">
    <property type="entry name" value="UBIQUITIN CARBOXYL-TERMINAL HYDROLASE"/>
    <property type="match status" value="1"/>
</dbReference>
<feature type="region of interest" description="Disordered" evidence="8">
    <location>
        <begin position="1"/>
        <end position="139"/>
    </location>
</feature>
<dbReference type="InterPro" id="IPR006615">
    <property type="entry name" value="Pept_C19_DUSP"/>
</dbReference>
<gene>
    <name evidence="11" type="ORF">Amon01_000551900</name>
</gene>
<dbReference type="Gene3D" id="3.30.2230.10">
    <property type="entry name" value="DUSP-like"/>
    <property type="match status" value="1"/>
</dbReference>
<dbReference type="AlphaFoldDB" id="A0A9W6Z1F1"/>
<feature type="compositionally biased region" description="Low complexity" evidence="8">
    <location>
        <begin position="55"/>
        <end position="65"/>
    </location>
</feature>
<dbReference type="PROSITE" id="PS51283">
    <property type="entry name" value="DUSP"/>
    <property type="match status" value="1"/>
</dbReference>
<dbReference type="EMBL" id="BSXU01003080">
    <property type="protein sequence ID" value="GMG39659.1"/>
    <property type="molecule type" value="Genomic_DNA"/>
</dbReference>
<proteinExistence type="inferred from homology"/>
<evidence type="ECO:0000256" key="8">
    <source>
        <dbReference type="SAM" id="MobiDB-lite"/>
    </source>
</evidence>
<dbReference type="InterPro" id="IPR018200">
    <property type="entry name" value="USP_CS"/>
</dbReference>